<evidence type="ECO:0000313" key="10">
    <source>
        <dbReference type="Proteomes" id="UP000214746"/>
    </source>
</evidence>
<dbReference type="SUPFAM" id="SSF161098">
    <property type="entry name" value="MetI-like"/>
    <property type="match status" value="1"/>
</dbReference>
<evidence type="ECO:0000256" key="5">
    <source>
        <dbReference type="ARBA" id="ARBA00022989"/>
    </source>
</evidence>
<dbReference type="PROSITE" id="PS50928">
    <property type="entry name" value="ABC_TM1"/>
    <property type="match status" value="1"/>
</dbReference>
<dbReference type="InterPro" id="IPR035906">
    <property type="entry name" value="MetI-like_sf"/>
</dbReference>
<proteinExistence type="inferred from homology"/>
<gene>
    <name evidence="9" type="ORF">CBW46_010715</name>
</gene>
<keyword evidence="6 7" id="KW-0472">Membrane</keyword>
<dbReference type="GO" id="GO:0005886">
    <property type="term" value="C:plasma membrane"/>
    <property type="evidence" value="ECO:0007669"/>
    <property type="project" value="UniProtKB-SubCell"/>
</dbReference>
<keyword evidence="4 7" id="KW-0812">Transmembrane</keyword>
<comment type="caution">
    <text evidence="9">The sequence shown here is derived from an EMBL/GenBank/DDBJ whole genome shotgun (WGS) entry which is preliminary data.</text>
</comment>
<comment type="similarity">
    <text evidence="7">Belongs to the binding-protein-dependent transport system permease family.</text>
</comment>
<evidence type="ECO:0000256" key="1">
    <source>
        <dbReference type="ARBA" id="ARBA00004651"/>
    </source>
</evidence>
<sequence>MYQNQLIKETGGDKLFTVLICVASSVILVAVLYPLVYVVSASFSSPTALMSGRVWLFPVEPGLEGYKAVFEYKDVWTGYANTIFYTVAGTIINVVLTIAAAYPLSRKDFYGKKLILLLFTFTMIFSGGMIPTYLLVKELGILNTPWAMLLPNAMSVFNVMVAMSFFRSNIPDELLESAKLDGCSNFRFLVSVVLPLSGAIIAVITLFYAVEHWNSFFDALLYLSDKSLFPLQIFLREILLLNSSDSLTMNIDDQNQRIYLNELLKYSLIVFSSAPLILIYPFVQKHFVKGVMIGSIKG</sequence>
<feature type="transmembrane region" description="Helical" evidence="7">
    <location>
        <begin position="83"/>
        <end position="102"/>
    </location>
</feature>
<dbReference type="PANTHER" id="PTHR43744">
    <property type="entry name" value="ABC TRANSPORTER PERMEASE PROTEIN MG189-RELATED-RELATED"/>
    <property type="match status" value="1"/>
</dbReference>
<dbReference type="InterPro" id="IPR000515">
    <property type="entry name" value="MetI-like"/>
</dbReference>
<feature type="transmembrane region" description="Helical" evidence="7">
    <location>
        <begin position="146"/>
        <end position="166"/>
    </location>
</feature>
<comment type="subcellular location">
    <subcellularLocation>
        <location evidence="1 7">Cell membrane</location>
        <topology evidence="1 7">Multi-pass membrane protein</topology>
    </subcellularLocation>
</comment>
<dbReference type="Gene3D" id="1.10.3720.10">
    <property type="entry name" value="MetI-like"/>
    <property type="match status" value="1"/>
</dbReference>
<keyword evidence="3" id="KW-1003">Cell membrane</keyword>
<keyword evidence="5 7" id="KW-1133">Transmembrane helix</keyword>
<evidence type="ECO:0000256" key="3">
    <source>
        <dbReference type="ARBA" id="ARBA00022475"/>
    </source>
</evidence>
<dbReference type="RefSeq" id="WP_089199996.1">
    <property type="nucleotide sequence ID" value="NZ_NHRJ02000004.1"/>
</dbReference>
<dbReference type="PANTHER" id="PTHR43744:SF9">
    <property type="entry name" value="POLYGALACTURONAN_RHAMNOGALACTURONAN TRANSPORT SYSTEM PERMEASE PROTEIN YTCP"/>
    <property type="match status" value="1"/>
</dbReference>
<dbReference type="CDD" id="cd06261">
    <property type="entry name" value="TM_PBP2"/>
    <property type="match status" value="1"/>
</dbReference>
<dbReference type="OrthoDB" id="9810086at2"/>
<accession>A0A2W1NBW6</accession>
<feature type="transmembrane region" description="Helical" evidence="7">
    <location>
        <begin position="114"/>
        <end position="134"/>
    </location>
</feature>
<dbReference type="AlphaFoldDB" id="A0A2W1NBW6"/>
<feature type="transmembrane region" description="Helical" evidence="7">
    <location>
        <begin position="15"/>
        <end position="36"/>
    </location>
</feature>
<protein>
    <submittedName>
        <fullName evidence="9">Carbohydrate ABC transporter permease</fullName>
    </submittedName>
</protein>
<organism evidence="9 10">
    <name type="scientific">Paenibacillus xerothermodurans</name>
    <dbReference type="NCBI Taxonomy" id="1977292"/>
    <lineage>
        <taxon>Bacteria</taxon>
        <taxon>Bacillati</taxon>
        <taxon>Bacillota</taxon>
        <taxon>Bacilli</taxon>
        <taxon>Bacillales</taxon>
        <taxon>Paenibacillaceae</taxon>
        <taxon>Paenibacillus</taxon>
    </lineage>
</organism>
<dbReference type="GO" id="GO:0055085">
    <property type="term" value="P:transmembrane transport"/>
    <property type="evidence" value="ECO:0007669"/>
    <property type="project" value="InterPro"/>
</dbReference>
<reference evidence="9" key="1">
    <citation type="submission" date="2018-06" db="EMBL/GenBank/DDBJ databases">
        <title>Paenibacillus xerothermodurans sp. nov. an extremely dry heat resistant spore forming bacterium isolated from the soil of Cape Canaveral, Florida.</title>
        <authorList>
            <person name="Seuylemezian A."/>
            <person name="Kaur N."/>
            <person name="Patil P."/>
            <person name="Patil P."/>
            <person name="Mayilraj S."/>
            <person name="Vaishampayan P."/>
        </authorList>
    </citation>
    <scope>NUCLEOTIDE SEQUENCE [LARGE SCALE GENOMIC DNA]</scope>
    <source>
        <strain evidence="9">ATCC 27380</strain>
    </source>
</reference>
<evidence type="ECO:0000256" key="6">
    <source>
        <dbReference type="ARBA" id="ARBA00023136"/>
    </source>
</evidence>
<dbReference type="Pfam" id="PF00528">
    <property type="entry name" value="BPD_transp_1"/>
    <property type="match status" value="1"/>
</dbReference>
<dbReference type="EMBL" id="NHRJ02000004">
    <property type="protein sequence ID" value="PZE21140.1"/>
    <property type="molecule type" value="Genomic_DNA"/>
</dbReference>
<evidence type="ECO:0000313" key="9">
    <source>
        <dbReference type="EMBL" id="PZE21140.1"/>
    </source>
</evidence>
<keyword evidence="2 7" id="KW-0813">Transport</keyword>
<dbReference type="Proteomes" id="UP000214746">
    <property type="component" value="Unassembled WGS sequence"/>
</dbReference>
<feature type="domain" description="ABC transmembrane type-1" evidence="8">
    <location>
        <begin position="79"/>
        <end position="281"/>
    </location>
</feature>
<evidence type="ECO:0000256" key="2">
    <source>
        <dbReference type="ARBA" id="ARBA00022448"/>
    </source>
</evidence>
<feature type="transmembrane region" description="Helical" evidence="7">
    <location>
        <begin position="186"/>
        <end position="210"/>
    </location>
</feature>
<keyword evidence="10" id="KW-1185">Reference proteome</keyword>
<name>A0A2W1NBW6_PAEXE</name>
<evidence type="ECO:0000259" key="8">
    <source>
        <dbReference type="PROSITE" id="PS50928"/>
    </source>
</evidence>
<evidence type="ECO:0000256" key="7">
    <source>
        <dbReference type="RuleBase" id="RU363032"/>
    </source>
</evidence>
<feature type="transmembrane region" description="Helical" evidence="7">
    <location>
        <begin position="263"/>
        <end position="283"/>
    </location>
</feature>
<evidence type="ECO:0000256" key="4">
    <source>
        <dbReference type="ARBA" id="ARBA00022692"/>
    </source>
</evidence>